<organism evidence="1 2">
    <name type="scientific">Gossypium tomentosum</name>
    <name type="common">Hawaiian cotton</name>
    <name type="synonym">Gossypium sandvicense</name>
    <dbReference type="NCBI Taxonomy" id="34277"/>
    <lineage>
        <taxon>Eukaryota</taxon>
        <taxon>Viridiplantae</taxon>
        <taxon>Streptophyta</taxon>
        <taxon>Embryophyta</taxon>
        <taxon>Tracheophyta</taxon>
        <taxon>Spermatophyta</taxon>
        <taxon>Magnoliopsida</taxon>
        <taxon>eudicotyledons</taxon>
        <taxon>Gunneridae</taxon>
        <taxon>Pentapetalae</taxon>
        <taxon>rosids</taxon>
        <taxon>malvids</taxon>
        <taxon>Malvales</taxon>
        <taxon>Malvaceae</taxon>
        <taxon>Malvoideae</taxon>
        <taxon>Gossypium</taxon>
    </lineage>
</organism>
<dbReference type="Proteomes" id="UP000322667">
    <property type="component" value="Chromosome A08"/>
</dbReference>
<reference evidence="1 2" key="1">
    <citation type="submission" date="2019-07" db="EMBL/GenBank/DDBJ databases">
        <title>WGS assembly of Gossypium tomentosum.</title>
        <authorList>
            <person name="Chen Z.J."/>
            <person name="Sreedasyam A."/>
            <person name="Ando A."/>
            <person name="Song Q."/>
            <person name="De L."/>
            <person name="Hulse-Kemp A."/>
            <person name="Ding M."/>
            <person name="Ye W."/>
            <person name="Kirkbride R."/>
            <person name="Jenkins J."/>
            <person name="Plott C."/>
            <person name="Lovell J."/>
            <person name="Lin Y.-M."/>
            <person name="Vaughn R."/>
            <person name="Liu B."/>
            <person name="Li W."/>
            <person name="Simpson S."/>
            <person name="Scheffler B."/>
            <person name="Saski C."/>
            <person name="Grover C."/>
            <person name="Hu G."/>
            <person name="Conover J."/>
            <person name="Carlson J."/>
            <person name="Shu S."/>
            <person name="Boston L."/>
            <person name="Williams M."/>
            <person name="Peterson D."/>
            <person name="Mcgee K."/>
            <person name="Jones D."/>
            <person name="Wendel J."/>
            <person name="Stelly D."/>
            <person name="Grimwood J."/>
            <person name="Schmutz J."/>
        </authorList>
    </citation>
    <scope>NUCLEOTIDE SEQUENCE [LARGE SCALE GENOMIC DNA]</scope>
    <source>
        <strain evidence="1">7179.01</strain>
    </source>
</reference>
<dbReference type="AlphaFoldDB" id="A0A5D2PNG6"/>
<sequence>MYWTIFCLFGLGSFGPKLAITKSICSLLLLPILCSYLYNQTYKKKSPNLFGGSITCMRKAFDFSSFKLYFLFVDFIKTRRNFERRMNSKRKLSKPKKKKRKGNLYFENFRRESSNLPPISQKNCINFEKNNNENLLQIIKRRTKIMDRLERKRSRAGYAGKW</sequence>
<accession>A0A5D2PNG6</accession>
<proteinExistence type="predicted"/>
<evidence type="ECO:0000313" key="2">
    <source>
        <dbReference type="Proteomes" id="UP000322667"/>
    </source>
</evidence>
<evidence type="ECO:0000313" key="1">
    <source>
        <dbReference type="EMBL" id="TYI16430.1"/>
    </source>
</evidence>
<name>A0A5D2PNG6_GOSTO</name>
<keyword evidence="2" id="KW-1185">Reference proteome</keyword>
<dbReference type="EMBL" id="CM017617">
    <property type="protein sequence ID" value="TYI16430.1"/>
    <property type="molecule type" value="Genomic_DNA"/>
</dbReference>
<protein>
    <submittedName>
        <fullName evidence="1">Uncharacterized protein</fullName>
    </submittedName>
</protein>
<gene>
    <name evidence="1" type="ORF">ES332_A08G254300v1</name>
</gene>